<evidence type="ECO:0000313" key="3">
    <source>
        <dbReference type="EMBL" id="MDV3662666.1"/>
    </source>
</evidence>
<feature type="region of interest" description="Disordered" evidence="1">
    <location>
        <begin position="128"/>
        <end position="157"/>
    </location>
</feature>
<accession>A0A455ZE68</accession>
<proteinExistence type="predicted"/>
<dbReference type="EMBL" id="NWGY01000001">
    <property type="protein sequence ID" value="MDV3662666.1"/>
    <property type="molecule type" value="Genomic_DNA"/>
</dbReference>
<evidence type="ECO:0000256" key="1">
    <source>
        <dbReference type="SAM" id="MobiDB-lite"/>
    </source>
</evidence>
<sequence length="157" mass="17847">MNDFSKATDELNTAMTEKGYLYFNVRNGSAGTNLKEGLSSYFHKANLENKKPVFPIYATSVIEATSPDMPYSIATFKIVEDVPQPLRIDAMNISMYECYDGGLRMSMDIAIKTTNDIPSRHDAAKRINEGWEQKSTENQKKWKQNSQKLIPKGKRIK</sequence>
<reference evidence="2" key="2">
    <citation type="journal article" date="2014" name="PLoS ONE">
        <title>Insights from the genome annotation of Elizabethkingia anophelis from the malaria vector Anopheles gambiae.</title>
        <authorList>
            <person name="Kukutla P."/>
            <person name="Lindberg B.G."/>
            <person name="Pei D."/>
            <person name="Rayl M."/>
            <person name="Yu W."/>
            <person name="Steritz M."/>
            <person name="Faye I."/>
            <person name="Xu J."/>
        </authorList>
    </citation>
    <scope>NUCLEOTIDE SEQUENCE</scope>
</reference>
<organism evidence="2">
    <name type="scientific">Elizabethkingia anophelis</name>
    <dbReference type="NCBI Taxonomy" id="1117645"/>
    <lineage>
        <taxon>Bacteria</taxon>
        <taxon>Pseudomonadati</taxon>
        <taxon>Bacteroidota</taxon>
        <taxon>Flavobacteriia</taxon>
        <taxon>Flavobacteriales</taxon>
        <taxon>Weeksellaceae</taxon>
        <taxon>Elizabethkingia</taxon>
    </lineage>
</organism>
<feature type="compositionally biased region" description="Basic and acidic residues" evidence="1">
    <location>
        <begin position="128"/>
        <end position="140"/>
    </location>
</feature>
<reference evidence="2" key="3">
    <citation type="journal article" date="2016" name="Genome Announc.">
        <title>Complete Genome Sequences of Four Strains from the 2015-2016 Elizabethkingia anophelis Outbreak.</title>
        <authorList>
            <person name="Nicholson A.C."/>
            <person name="Whitney A.M."/>
            <person name="Emery B.D."/>
            <person name="Bell M.E."/>
            <person name="Gartin J.T."/>
            <person name="Humrighouse B.W."/>
            <person name="Loparev V.N."/>
            <person name="Batra D."/>
            <person name="Sheth M."/>
            <person name="Rowe L.A."/>
            <person name="Juieng P."/>
            <person name="Knipe K."/>
            <person name="Gulvik C."/>
            <person name="McQuiston J.R."/>
        </authorList>
    </citation>
    <scope>NUCLEOTIDE SEQUENCE</scope>
</reference>
<dbReference type="AlphaFoldDB" id="A0A455ZE68"/>
<name>A0A455ZE68_9FLAO</name>
<reference evidence="2" key="1">
    <citation type="journal article" date="2014" name="Genome Biol. Evol.">
        <title>Comparative genomic analysis of malaria mosquito vector-associated novel pathogen Elizabethkingia anophelis.</title>
        <authorList>
            <person name="Teo J."/>
            <person name="Tan S.Y."/>
            <person name="Liu Y."/>
            <person name="Tay M."/>
            <person name="Ding Y."/>
            <person name="Li Y."/>
            <person name="Kjelleberg S."/>
            <person name="Givskov M."/>
            <person name="Lin R.T."/>
            <person name="Yang L."/>
        </authorList>
    </citation>
    <scope>NUCLEOTIDE SEQUENCE</scope>
</reference>
<reference evidence="2" key="5">
    <citation type="journal article" date="2017" name="Genome Announc.">
        <title>Complete Circularized Genome Sequences of Four Strains of Elizabethkingia anophelis, Including Two Novel Strains Isolated from Wild-Caught Anopheles sinensis.</title>
        <authorList>
            <person name="Pei D."/>
            <person name="Nicholson A.C."/>
            <person name="Jiang J."/>
            <person name="Chen H."/>
            <person name="Whitney A.M."/>
            <person name="Villarma A."/>
            <person name="Bell M."/>
            <person name="Humrighouse B."/>
            <person name="Rowe L.A."/>
            <person name="Sheth M."/>
            <person name="Batra D."/>
            <person name="Juieng P."/>
            <person name="Loparev V.N."/>
            <person name="McQuiston J.R."/>
            <person name="Lan Y."/>
            <person name="Ma Y."/>
            <person name="Xu J."/>
        </authorList>
    </citation>
    <scope>NUCLEOTIDE SEQUENCE</scope>
</reference>
<reference evidence="2" key="8">
    <citation type="journal article" date="2018" name="J. ISSAAS">
        <title>In Silico Identification of Three Types of Integrative and Conjugative Elements (ICEs) in Elizabethkingia anophelis Strains Isolated from Around the World.</title>
        <authorList>
            <person name="Xu J."/>
            <person name="Pei D."/>
            <person name="Nicholson A."/>
            <person name="Lan Y."/>
            <person name="Xia Q."/>
        </authorList>
    </citation>
    <scope>NUCLEOTIDE SEQUENCE</scope>
</reference>
<reference evidence="3" key="9">
    <citation type="submission" date="2023-02" db="EMBL/GenBank/DDBJ databases">
        <title>Elizabethkingia anophelis draft genomes.</title>
        <authorList>
            <person name="Nicholson A.C."/>
            <person name="Whitney A.M."/>
            <person name="Humrighouse B.W."/>
            <person name="Villarma A."/>
            <person name="Bell M."/>
            <person name="Mcquiston J."/>
        </authorList>
    </citation>
    <scope>NUCLEOTIDE SEQUENCE</scope>
    <source>
        <strain evidence="3">B4955</strain>
    </source>
</reference>
<reference evidence="2" key="4">
    <citation type="journal article" date="2016" name="Sci. Rep.">
        <title>Genomic epidemiology and global diversity of the emerging bacterial pathogen Elizabethkingia anophelis.</title>
        <authorList>
            <person name="Breurec S."/>
            <person name="Criscuolo A."/>
            <person name="Diancourt L."/>
            <person name="Rendueles O."/>
            <person name="Vandenbogaert M."/>
            <person name="Passet V."/>
            <person name="Caro V."/>
            <person name="Rocha E.P."/>
            <person name="Touchon M."/>
            <person name="Brisse S."/>
        </authorList>
    </citation>
    <scope>NUCLEOTIDE SEQUENCE</scope>
</reference>
<dbReference type="Proteomes" id="UP001189000">
    <property type="component" value="Unassembled WGS sequence"/>
</dbReference>
<evidence type="ECO:0000313" key="2">
    <source>
        <dbReference type="EMBL" id="DAC75040.1"/>
    </source>
</evidence>
<gene>
    <name evidence="3" type="ORF">CMU51_01160</name>
</gene>
<dbReference type="EMBL" id="BK010598">
    <property type="protein sequence ID" value="DAC75040.1"/>
    <property type="molecule type" value="Genomic_DNA"/>
</dbReference>
<dbReference type="RefSeq" id="WP_058877918.1">
    <property type="nucleotide sequence ID" value="NZ_CP077751.1"/>
</dbReference>
<reference evidence="2" key="6">
    <citation type="journal article" date="2017" name="Nat. Commun.">
        <title>Evolutionary dynamics and genomic features of the Elizabethkingia anophelis 2015 to 2016 Wisconsin outbreak strain.</title>
        <authorList>
            <person name="Perrin A."/>
            <person name="Larsonneur E."/>
            <person name="Nicholson A.C."/>
            <person name="Edwards D.J."/>
            <person name="Gundlach K.M."/>
            <person name="Whitney A.M."/>
            <person name="Gulvik C.A."/>
            <person name="Bell M.E."/>
            <person name="Rendueles O."/>
            <person name="Cury J."/>
            <person name="Hugon P."/>
            <person name="Clermont D."/>
            <person name="Enouf V."/>
            <person name="Loparev V."/>
            <person name="Juieng P."/>
            <person name="Monson T."/>
            <person name="Warshauer D."/>
            <person name="Elbadawi L.I."/>
            <person name="Walters M.S."/>
            <person name="Crist M.B."/>
            <person name="Noble-Wang J."/>
            <person name="Borlaug G."/>
            <person name="Rocha E.P.C."/>
            <person name="Criscuolo A."/>
            <person name="Touchon M."/>
            <person name="Davis J.P."/>
            <person name="Holt K.E."/>
            <person name="McQuiston J.R."/>
            <person name="Brisse S."/>
        </authorList>
    </citation>
    <scope>NUCLEOTIDE SEQUENCE</scope>
</reference>
<protein>
    <submittedName>
        <fullName evidence="2">Uncharacterized protein</fullName>
    </submittedName>
</protein>
<reference evidence="2" key="7">
    <citation type="journal article" date="2017" name="Sci. Rep.">
        <title>Genomic features, phylogenetic relationships, and comparative genomics of Elizabethkingia anophelis strain EM361-97 isolated in Taiwan.</title>
        <authorList>
            <person name="Lin J.N."/>
            <person name="Lai C.H."/>
            <person name="Yang C.H."/>
            <person name="Huang Y.H."/>
            <person name="Lin H.H."/>
        </authorList>
    </citation>
    <scope>NUCLEOTIDE SEQUENCE</scope>
</reference>